<dbReference type="AlphaFoldDB" id="A0A7S0HDR6"/>
<feature type="region of interest" description="Disordered" evidence="2">
    <location>
        <begin position="1"/>
        <end position="86"/>
    </location>
</feature>
<feature type="compositionally biased region" description="Basic and acidic residues" evidence="2">
    <location>
        <begin position="59"/>
        <end position="68"/>
    </location>
</feature>
<dbReference type="PROSITE" id="PS50222">
    <property type="entry name" value="EF_HAND_2"/>
    <property type="match status" value="1"/>
</dbReference>
<evidence type="ECO:0000256" key="2">
    <source>
        <dbReference type="SAM" id="MobiDB-lite"/>
    </source>
</evidence>
<feature type="compositionally biased region" description="Basic and acidic residues" evidence="2">
    <location>
        <begin position="27"/>
        <end position="48"/>
    </location>
</feature>
<proteinExistence type="predicted"/>
<feature type="coiled-coil region" evidence="1">
    <location>
        <begin position="375"/>
        <end position="459"/>
    </location>
</feature>
<evidence type="ECO:0000259" key="3">
    <source>
        <dbReference type="PROSITE" id="PS50222"/>
    </source>
</evidence>
<feature type="compositionally biased region" description="Basic and acidic residues" evidence="2">
    <location>
        <begin position="165"/>
        <end position="176"/>
    </location>
</feature>
<sequence length="1015" mass="115689">MSRKSNNNVLVLRTNSARSNRTSLTSLDKKRLNSNKLEGDDKHQEMPRSKTAMRTSRSRSPDAHRDQVRPFSSPAERRFLSSQGTVTSPRSREKIWNWKLGNLSKQSLVMQGRDVVVRKVLDSCADVLLSQQFPPVAQGGILEIPPPPGLEEEEGGGRRSRSPSRGRERQEDDWERHATARAVGVKALQSLATRHTQAMAEKEYSEEVARQSQMDLANLRAKIAELSTVIESLQNDLHKERQRSRDMANKEKELKATHAVTLDRLTQAKGQEKNKLLMEMEKLKDNNSRLKMNLEQVEGDMSKLESQYRHVELRCRDLEHGNILLLADAASSSAESKAIQQEAKKMDENFSYARKKLASVNNYLTSVESENQKRLHDAESKIKLLETMLTEEKTARIKISNEMSDAISKKNEELERLRSVIQQDGYKKELQIVELAKENDLQREELEGLRTKIQKQMLQRKWMWLITVCQLSRSVVVRDVQIQTESLLSSQSVSTQTDVKVVSNDSKKPNKYTTASLDANSISFSTTFAQFLHAWHVIVDKANKLEMEDVRQIAMSPDVLLSKINTWYSRKIIVDQLDDYNQRKRQHIAHFVFDSILCETGQAEQGFEKMIILVANVLQYLLRPDASSNEGKKTGKVIEDKSKVGQPPPPPPQTHKQPEESAHETNAIVRRVNKAISKFSAIVSSDPKASALYRRMNPQQKLEHWIEEQRVDKFEVMRITMFATLLGINPNKKWDIDMQQEAADLYLEAAVQMRKGQLPLLPSNSAEGTAEVFVSIPEMAAAIDEVCGNMRAVERQKMRTKIEQQVKELHSGKMLINLDKALELLIDLWKSTVYDQIDARLQSLFVSADNNNDGELDYVEFLHMIDKMSAEGKRLPSSRQMLRMYSQMSVCSSVDAGVFCKVARQHELGRIQVGKVSRSLKGGKQLEEQEKVFALLEQQWTGMEGSVLQVAGTLSRSPEAQELEELVALFRILLNDRSDPAQAFHCYRLLVQEFQSVMDRGELKKKKKEMLRSGK</sequence>
<dbReference type="GO" id="GO:0005509">
    <property type="term" value="F:calcium ion binding"/>
    <property type="evidence" value="ECO:0007669"/>
    <property type="project" value="InterPro"/>
</dbReference>
<dbReference type="PROSITE" id="PS00018">
    <property type="entry name" value="EF_HAND_1"/>
    <property type="match status" value="1"/>
</dbReference>
<dbReference type="PANTHER" id="PTHR34894:SF5">
    <property type="entry name" value="EF-HAND DOMAIN-CONTAINING PROTEIN"/>
    <property type="match status" value="1"/>
</dbReference>
<feature type="compositionally biased region" description="Polar residues" evidence="2">
    <location>
        <begin position="1"/>
        <end position="26"/>
    </location>
</feature>
<dbReference type="EMBL" id="HBEO01008783">
    <property type="protein sequence ID" value="CAD8476065.1"/>
    <property type="molecule type" value="Transcribed_RNA"/>
</dbReference>
<protein>
    <recommendedName>
        <fullName evidence="3">EF-hand domain-containing protein</fullName>
    </recommendedName>
</protein>
<gene>
    <name evidence="4" type="ORF">HPHI1048_LOCUS6122</name>
</gene>
<organism evidence="4">
    <name type="scientific">Hanusia phi</name>
    <dbReference type="NCBI Taxonomy" id="3032"/>
    <lineage>
        <taxon>Eukaryota</taxon>
        <taxon>Cryptophyceae</taxon>
        <taxon>Pyrenomonadales</taxon>
        <taxon>Geminigeraceae</taxon>
        <taxon>Hanusia</taxon>
    </lineage>
</organism>
<feature type="region of interest" description="Disordered" evidence="2">
    <location>
        <begin position="138"/>
        <end position="176"/>
    </location>
</feature>
<accession>A0A7S0HDR6</accession>
<name>A0A7S0HDR6_9CRYP</name>
<evidence type="ECO:0000256" key="1">
    <source>
        <dbReference type="SAM" id="Coils"/>
    </source>
</evidence>
<reference evidence="4" key="1">
    <citation type="submission" date="2021-01" db="EMBL/GenBank/DDBJ databases">
        <authorList>
            <person name="Corre E."/>
            <person name="Pelletier E."/>
            <person name="Niang G."/>
            <person name="Scheremetjew M."/>
            <person name="Finn R."/>
            <person name="Kale V."/>
            <person name="Holt S."/>
            <person name="Cochrane G."/>
            <person name="Meng A."/>
            <person name="Brown T."/>
            <person name="Cohen L."/>
        </authorList>
    </citation>
    <scope>NUCLEOTIDE SEQUENCE</scope>
    <source>
        <strain evidence="4">CCMP325</strain>
    </source>
</reference>
<feature type="coiled-coil region" evidence="1">
    <location>
        <begin position="209"/>
        <end position="314"/>
    </location>
</feature>
<dbReference type="PANTHER" id="PTHR34894">
    <property type="entry name" value="SAM-DEPENDENT METHYLTRANSFERASE RSMI, CONSERVED SITE"/>
    <property type="match status" value="1"/>
</dbReference>
<evidence type="ECO:0000313" key="4">
    <source>
        <dbReference type="EMBL" id="CAD8476065.1"/>
    </source>
</evidence>
<dbReference type="InterPro" id="IPR002048">
    <property type="entry name" value="EF_hand_dom"/>
</dbReference>
<keyword evidence="1" id="KW-0175">Coiled coil</keyword>
<feature type="domain" description="EF-hand" evidence="3">
    <location>
        <begin position="836"/>
        <end position="871"/>
    </location>
</feature>
<feature type="region of interest" description="Disordered" evidence="2">
    <location>
        <begin position="639"/>
        <end position="664"/>
    </location>
</feature>
<dbReference type="InterPro" id="IPR018247">
    <property type="entry name" value="EF_Hand_1_Ca_BS"/>
</dbReference>